<dbReference type="Pfam" id="PF07470">
    <property type="entry name" value="Glyco_hydro_88"/>
    <property type="match status" value="1"/>
</dbReference>
<dbReference type="AlphaFoldDB" id="W7UHS4"/>
<dbReference type="RefSeq" id="WP_037299409.1">
    <property type="nucleotide sequence ID" value="NZ_ATAX01000025.1"/>
</dbReference>
<comment type="caution">
    <text evidence="2">The sequence shown here is derived from an EMBL/GenBank/DDBJ whole genome shotgun (WGS) entry which is preliminary data.</text>
</comment>
<dbReference type="InterPro" id="IPR010905">
    <property type="entry name" value="Glyco_hydro_88"/>
</dbReference>
<organism evidence="2 3">
    <name type="scientific">Ruminococcus flavefaciens 007c</name>
    <dbReference type="NCBI Taxonomy" id="1341157"/>
    <lineage>
        <taxon>Bacteria</taxon>
        <taxon>Bacillati</taxon>
        <taxon>Bacillota</taxon>
        <taxon>Clostridia</taxon>
        <taxon>Eubacteriales</taxon>
        <taxon>Oscillospiraceae</taxon>
        <taxon>Ruminococcus</taxon>
    </lineage>
</organism>
<keyword evidence="1" id="KW-0378">Hydrolase</keyword>
<dbReference type="EMBL" id="ATAX01000025">
    <property type="protein sequence ID" value="EWM53538.1"/>
    <property type="molecule type" value="Genomic_DNA"/>
</dbReference>
<proteinExistence type="predicted"/>
<protein>
    <recommendedName>
        <fullName evidence="4">Glycosyl hydrolase family 88</fullName>
    </recommendedName>
</protein>
<dbReference type="Gene3D" id="1.50.10.10">
    <property type="match status" value="1"/>
</dbReference>
<reference evidence="2 3" key="1">
    <citation type="journal article" date="2014" name="PLoS ONE">
        <title>Rumen cellulosomics: divergent fiber-degrading strategies revealed by comparative genome-wide analysis of six ruminococcal strains.</title>
        <authorList>
            <person name="Dassa B."/>
            <person name="Borovok I."/>
            <person name="Ruimy-Israeli V."/>
            <person name="Lamed R."/>
            <person name="Flint H.J."/>
            <person name="Duncan S.H."/>
            <person name="Henrissat B."/>
            <person name="Coutinho P."/>
            <person name="Morrison M."/>
            <person name="Mosoni P."/>
            <person name="Yeoman C.J."/>
            <person name="White B.A."/>
            <person name="Bayer E.A."/>
        </authorList>
    </citation>
    <scope>NUCLEOTIDE SEQUENCE [LARGE SCALE GENOMIC DNA]</scope>
    <source>
        <strain evidence="2 3">007c</strain>
    </source>
</reference>
<dbReference type="OrthoDB" id="6381507at2"/>
<dbReference type="PATRIC" id="fig|1341157.4.peg.1947"/>
<dbReference type="eggNOG" id="COG4225">
    <property type="taxonomic scope" value="Bacteria"/>
</dbReference>
<keyword evidence="3" id="KW-1185">Reference proteome</keyword>
<dbReference type="PANTHER" id="PTHR33886">
    <property type="entry name" value="UNSATURATED RHAMNOGALACTURONAN HYDROLASE (EUROFUNG)"/>
    <property type="match status" value="1"/>
</dbReference>
<dbReference type="InterPro" id="IPR052043">
    <property type="entry name" value="PolySaccharide_Degr_Enz"/>
</dbReference>
<dbReference type="SUPFAM" id="SSF48208">
    <property type="entry name" value="Six-hairpin glycosidases"/>
    <property type="match status" value="1"/>
</dbReference>
<evidence type="ECO:0000313" key="3">
    <source>
        <dbReference type="Proteomes" id="UP000019365"/>
    </source>
</evidence>
<dbReference type="GO" id="GO:0005975">
    <property type="term" value="P:carbohydrate metabolic process"/>
    <property type="evidence" value="ECO:0007669"/>
    <property type="project" value="InterPro"/>
</dbReference>
<dbReference type="GO" id="GO:0016787">
    <property type="term" value="F:hydrolase activity"/>
    <property type="evidence" value="ECO:0007669"/>
    <property type="project" value="UniProtKB-KW"/>
</dbReference>
<name>W7UHS4_RUMFL</name>
<accession>W7UHS4</accession>
<dbReference type="InterPro" id="IPR008928">
    <property type="entry name" value="6-hairpin_glycosidase_sf"/>
</dbReference>
<evidence type="ECO:0000313" key="2">
    <source>
        <dbReference type="EMBL" id="EWM53538.1"/>
    </source>
</evidence>
<evidence type="ECO:0008006" key="4">
    <source>
        <dbReference type="Google" id="ProtNLM"/>
    </source>
</evidence>
<sequence length="373" mass="42368">MTKAESIAEKYTEAFILPSDPLRPMWNMESIICGKTPRWNYVDNCMITAVLMMYDINENSRLLDYAIKFTDAYVEDDGSIPTMNYADYNLDNINGGKNLFRLWSITGEEKYRLGFEKLWNEQIIRQPRLPSGNFWHKAIYPNQVWPDGAYMALPFMAEYAKLHDLRGVIEDVQRQLTDIRKIMRDPVTGLYYHGYDDTNTMFWADRITGLSKEIWLRSNGWLCAALADVCEILTEKIPIRNQLNELLTALSGYCTDEGMLMQLPAYPSLKGNYPETSGTLLFAYSALKAYRLGICGENIRQSGLKAFEAVTNGYIDNSGDVPVMQNICLVGGLGGESGRDGSAEYYLSEKVIENDGKGVAPYLMTYTELMKKV</sequence>
<dbReference type="Proteomes" id="UP000019365">
    <property type="component" value="Unassembled WGS sequence"/>
</dbReference>
<gene>
    <name evidence="2" type="ORF">RF007C_07600</name>
</gene>
<evidence type="ECO:0000256" key="1">
    <source>
        <dbReference type="ARBA" id="ARBA00022801"/>
    </source>
</evidence>
<dbReference type="PANTHER" id="PTHR33886:SF8">
    <property type="entry name" value="UNSATURATED RHAMNOGALACTURONAN HYDROLASE (EUROFUNG)"/>
    <property type="match status" value="1"/>
</dbReference>
<dbReference type="InterPro" id="IPR012341">
    <property type="entry name" value="6hp_glycosidase-like_sf"/>
</dbReference>